<dbReference type="Proteomes" id="UP001231616">
    <property type="component" value="Unassembled WGS sequence"/>
</dbReference>
<dbReference type="InterPro" id="IPR005770">
    <property type="entry name" value="PhnD"/>
</dbReference>
<dbReference type="RefSeq" id="WP_305894650.1">
    <property type="nucleotide sequence ID" value="NZ_JAUZVZ010000024.1"/>
</dbReference>
<sequence length="311" mass="34772">MTATRSFLRYRNSLLSVVLLLLIVMLTACQPAGDLGSRNNPVRLYFTPSVDADTIASNSREFIRFLEQETGHYYTTGIPTSYIAVVEAFGSGRADIGAMNSFGYLMAHERYGAEAHLKMIRHGVDYYQGQIVVRADSGIETIADLAGKRFAFTDPASTSGYLFPLKMLLDENVTLGHETFAMKHDSVITMVYQGQVDAGSAYYSAPAADGSIRDARQRVLTQFPDVTERVRILAVTEKIPNDPFVFRKDLPADIRDSFITAIKKFLSTEQGRDIFRNIYSVEGLIDATDEDYQPLREMIRTIEIDTESLVL</sequence>
<keyword evidence="4" id="KW-1185">Reference proteome</keyword>
<dbReference type="SUPFAM" id="SSF53850">
    <property type="entry name" value="Periplasmic binding protein-like II"/>
    <property type="match status" value="1"/>
</dbReference>
<gene>
    <name evidence="3" type="ORF">Q3O60_14440</name>
</gene>
<proteinExistence type="inferred from homology"/>
<dbReference type="PANTHER" id="PTHR35841:SF1">
    <property type="entry name" value="PHOSPHONATES-BINDING PERIPLASMIC PROTEIN"/>
    <property type="match status" value="1"/>
</dbReference>
<organism evidence="3 4">
    <name type="scientific">Alkalimonas collagenimarina</name>
    <dbReference type="NCBI Taxonomy" id="400390"/>
    <lineage>
        <taxon>Bacteria</taxon>
        <taxon>Pseudomonadati</taxon>
        <taxon>Pseudomonadota</taxon>
        <taxon>Gammaproteobacteria</taxon>
        <taxon>Alkalimonas</taxon>
    </lineage>
</organism>
<dbReference type="Gene3D" id="3.40.190.10">
    <property type="entry name" value="Periplasmic binding protein-like II"/>
    <property type="match status" value="2"/>
</dbReference>
<comment type="similarity">
    <text evidence="1">Belongs to the phosphate/phosphite/phosphonate binding protein family.</text>
</comment>
<evidence type="ECO:0000256" key="1">
    <source>
        <dbReference type="ARBA" id="ARBA00007162"/>
    </source>
</evidence>
<keyword evidence="2" id="KW-0732">Signal</keyword>
<comment type="caution">
    <text evidence="3">The sequence shown here is derived from an EMBL/GenBank/DDBJ whole genome shotgun (WGS) entry which is preliminary data.</text>
</comment>
<dbReference type="PANTHER" id="PTHR35841">
    <property type="entry name" value="PHOSPHONATES-BINDING PERIPLASMIC PROTEIN"/>
    <property type="match status" value="1"/>
</dbReference>
<reference evidence="3 4" key="1">
    <citation type="submission" date="2023-08" db="EMBL/GenBank/DDBJ databases">
        <authorList>
            <person name="Joshi A."/>
            <person name="Thite S."/>
        </authorList>
    </citation>
    <scope>NUCLEOTIDE SEQUENCE [LARGE SCALE GENOMIC DNA]</scope>
    <source>
        <strain evidence="3 4">AC40</strain>
    </source>
</reference>
<dbReference type="NCBIfam" id="TIGR01098">
    <property type="entry name" value="3A0109s03R"/>
    <property type="match status" value="1"/>
</dbReference>
<dbReference type="Pfam" id="PF12974">
    <property type="entry name" value="Phosphonate-bd"/>
    <property type="match status" value="1"/>
</dbReference>
<dbReference type="CDD" id="cd01071">
    <property type="entry name" value="PBP2_PhnD_like"/>
    <property type="match status" value="1"/>
</dbReference>
<evidence type="ECO:0000256" key="2">
    <source>
        <dbReference type="ARBA" id="ARBA00022729"/>
    </source>
</evidence>
<dbReference type="PROSITE" id="PS51257">
    <property type="entry name" value="PROKAR_LIPOPROTEIN"/>
    <property type="match status" value="1"/>
</dbReference>
<evidence type="ECO:0000313" key="4">
    <source>
        <dbReference type="Proteomes" id="UP001231616"/>
    </source>
</evidence>
<protein>
    <submittedName>
        <fullName evidence="3">Phosphate/phosphite/phosphonate ABC transporter substrate-binding protein</fullName>
    </submittedName>
</protein>
<accession>A0ABT9H265</accession>
<evidence type="ECO:0000313" key="3">
    <source>
        <dbReference type="EMBL" id="MDP4537388.1"/>
    </source>
</evidence>
<name>A0ABT9H265_9GAMM</name>
<dbReference type="EMBL" id="JAUZVZ010000024">
    <property type="protein sequence ID" value="MDP4537388.1"/>
    <property type="molecule type" value="Genomic_DNA"/>
</dbReference>